<comment type="similarity">
    <text evidence="1 4">Belongs to the metallo-dependent hydrolases superfamily. NagA family.</text>
</comment>
<proteinExistence type="inferred from homology"/>
<comment type="caution">
    <text evidence="9">The sequence shown here is derived from an EMBL/GenBank/DDBJ whole genome shotgun (WGS) entry which is preliminary data.</text>
</comment>
<feature type="binding site" evidence="7">
    <location>
        <position position="189"/>
    </location>
    <ligand>
        <name>Zn(2+)</name>
        <dbReference type="ChEBI" id="CHEBI:29105"/>
    </ligand>
</feature>
<evidence type="ECO:0000256" key="2">
    <source>
        <dbReference type="ARBA" id="ARBA00022723"/>
    </source>
</evidence>
<keyword evidence="3 4" id="KW-0378">Hydrolase</keyword>
<dbReference type="PANTHER" id="PTHR11113:SF14">
    <property type="entry name" value="N-ACETYLGLUCOSAMINE-6-PHOSPHATE DEACETYLASE"/>
    <property type="match status" value="1"/>
</dbReference>
<feature type="binding site" evidence="6">
    <location>
        <position position="245"/>
    </location>
    <ligand>
        <name>substrate</name>
    </ligand>
</feature>
<comment type="cofactor">
    <cofactor evidence="7">
        <name>a divalent metal cation</name>
        <dbReference type="ChEBI" id="CHEBI:60240"/>
    </cofactor>
    <text evidence="7">Binds 1 divalent metal cation per subunit.</text>
</comment>
<evidence type="ECO:0000256" key="1">
    <source>
        <dbReference type="ARBA" id="ARBA00010716"/>
    </source>
</evidence>
<dbReference type="SUPFAM" id="SSF51556">
    <property type="entry name" value="Metallo-dependent hydrolases"/>
    <property type="match status" value="1"/>
</dbReference>
<reference evidence="9 10" key="1">
    <citation type="submission" date="2014-04" db="EMBL/GenBank/DDBJ databases">
        <title>Whole genome of Muricauda olearia.</title>
        <authorList>
            <person name="Zhang X.-H."/>
            <person name="Tang K."/>
        </authorList>
    </citation>
    <scope>NUCLEOTIDE SEQUENCE [LARGE SCALE GENOMIC DNA]</scope>
    <source>
        <strain evidence="9 10">Th120</strain>
    </source>
</reference>
<dbReference type="PANTHER" id="PTHR11113">
    <property type="entry name" value="N-ACETYLGLUCOSAMINE-6-PHOSPHATE DEACETYLASE"/>
    <property type="match status" value="1"/>
</dbReference>
<evidence type="ECO:0000256" key="4">
    <source>
        <dbReference type="PIRNR" id="PIRNR038994"/>
    </source>
</evidence>
<dbReference type="GO" id="GO:0006046">
    <property type="term" value="P:N-acetylglucosamine catabolic process"/>
    <property type="evidence" value="ECO:0007669"/>
    <property type="project" value="TreeGrafter"/>
</dbReference>
<gene>
    <name evidence="9" type="ORF">DN53_08335</name>
</gene>
<feature type="binding site" evidence="6">
    <location>
        <position position="221"/>
    </location>
    <ligand>
        <name>substrate</name>
    </ligand>
</feature>
<sequence length="383" mass="41590">MQAPLRGIHFESGKGVEIHIENGTISKLVDIPSEGLSHRIAPGLVDLQVNGYKGIDFNSGDITKEEVAKVVQCLWEVGVTTFYPTLITNSDDTISRAIETIVAACEEDKLVNDSIGGIHLEGPFLSAEEGPRGAHPLEHIKNPDWELFKAWQECAKGRIKLMTLAPEREGAYDFIKKCTASGVLVSLGHTAATPEQIKNAVVAGARMSTHLGNAAHLNLPRHPNYIWEQLASDDLWISLIADGFHLPESVLKVFMKVKPGKSVLVSDCTQFAGLPPGTYTSHIGGAIELGKEGRLFMKKSPSLLAGSAQSLVHCVDHLVNSDLVPLSVAWRMASIKPMEVMNIEGYGISENGKVDLVVFERRSNKIQIVQTIKSGKVVYPSSS</sequence>
<evidence type="ECO:0000256" key="5">
    <source>
        <dbReference type="PIRSR" id="PIRSR038994-1"/>
    </source>
</evidence>
<keyword evidence="10" id="KW-1185">Reference proteome</keyword>
<evidence type="ECO:0000313" key="9">
    <source>
        <dbReference type="EMBL" id="RYC51886.1"/>
    </source>
</evidence>
<accession>A0A444VM85</accession>
<feature type="binding site" evidence="6">
    <location>
        <position position="134"/>
    </location>
    <ligand>
        <name>substrate</name>
    </ligand>
</feature>
<feature type="active site" description="Proton donor/acceptor" evidence="5">
    <location>
        <position position="267"/>
    </location>
</feature>
<feature type="binding site" evidence="6">
    <location>
        <begin position="213"/>
        <end position="214"/>
    </location>
    <ligand>
        <name>substrate</name>
    </ligand>
</feature>
<dbReference type="PIRSF" id="PIRSF038994">
    <property type="entry name" value="NagA"/>
    <property type="match status" value="1"/>
</dbReference>
<feature type="domain" description="Amidohydrolase-related" evidence="8">
    <location>
        <begin position="40"/>
        <end position="378"/>
    </location>
</feature>
<dbReference type="Proteomes" id="UP000290261">
    <property type="component" value="Unassembled WGS sequence"/>
</dbReference>
<feature type="binding site" evidence="7">
    <location>
        <position position="210"/>
    </location>
    <ligand>
        <name>Zn(2+)</name>
        <dbReference type="ChEBI" id="CHEBI:29105"/>
    </ligand>
</feature>
<name>A0A444VM85_9FLAO</name>
<evidence type="ECO:0000256" key="6">
    <source>
        <dbReference type="PIRSR" id="PIRSR038994-2"/>
    </source>
</evidence>
<evidence type="ECO:0000256" key="3">
    <source>
        <dbReference type="ARBA" id="ARBA00022801"/>
    </source>
</evidence>
<feature type="binding site" evidence="6">
    <location>
        <begin position="304"/>
        <end position="306"/>
    </location>
    <ligand>
        <name>substrate</name>
    </ligand>
</feature>
<dbReference type="InterPro" id="IPR006680">
    <property type="entry name" value="Amidohydro-rel"/>
</dbReference>
<dbReference type="AlphaFoldDB" id="A0A444VM85"/>
<keyword evidence="2 7" id="KW-0479">Metal-binding</keyword>
<evidence type="ECO:0000313" key="10">
    <source>
        <dbReference type="Proteomes" id="UP000290261"/>
    </source>
</evidence>
<evidence type="ECO:0000259" key="8">
    <source>
        <dbReference type="Pfam" id="PF01979"/>
    </source>
</evidence>
<feature type="binding site" evidence="7">
    <location>
        <position position="121"/>
    </location>
    <ligand>
        <name>Zn(2+)</name>
        <dbReference type="ChEBI" id="CHEBI:29105"/>
    </ligand>
</feature>
<dbReference type="Gene3D" id="3.20.20.140">
    <property type="entry name" value="Metal-dependent hydrolases"/>
    <property type="match status" value="1"/>
</dbReference>
<dbReference type="Pfam" id="PF01979">
    <property type="entry name" value="Amidohydro_1"/>
    <property type="match status" value="1"/>
</dbReference>
<dbReference type="InterPro" id="IPR032466">
    <property type="entry name" value="Metal_Hydrolase"/>
</dbReference>
<protein>
    <submittedName>
        <fullName evidence="9">N-acetylglucosamine-6-phosphate deacetylase</fullName>
    </submittedName>
</protein>
<dbReference type="GO" id="GO:0008448">
    <property type="term" value="F:N-acetylglucosamine-6-phosphate deacetylase activity"/>
    <property type="evidence" value="ECO:0007669"/>
    <property type="project" value="InterPro"/>
</dbReference>
<dbReference type="EMBL" id="JJMP01000003">
    <property type="protein sequence ID" value="RYC51886.1"/>
    <property type="molecule type" value="Genomic_DNA"/>
</dbReference>
<dbReference type="InterPro" id="IPR003764">
    <property type="entry name" value="GlcNAc_6-P_deAcase"/>
</dbReference>
<keyword evidence="4" id="KW-0119">Carbohydrate metabolism</keyword>
<organism evidence="9 10">
    <name type="scientific">Flagellimonas olearia</name>
    <dbReference type="NCBI Taxonomy" id="552546"/>
    <lineage>
        <taxon>Bacteria</taxon>
        <taxon>Pseudomonadati</taxon>
        <taxon>Bacteroidota</taxon>
        <taxon>Flavobacteriia</taxon>
        <taxon>Flavobacteriales</taxon>
        <taxon>Flavobacteriaceae</taxon>
        <taxon>Flagellimonas</taxon>
    </lineage>
</organism>
<dbReference type="GO" id="GO:0046872">
    <property type="term" value="F:metal ion binding"/>
    <property type="evidence" value="ECO:0007669"/>
    <property type="project" value="UniProtKB-KW"/>
</dbReference>
<evidence type="ECO:0000256" key="7">
    <source>
        <dbReference type="PIRSR" id="PIRSR038994-3"/>
    </source>
</evidence>